<evidence type="ECO:0000313" key="1">
    <source>
        <dbReference type="EMBL" id="PKB96073.1"/>
    </source>
</evidence>
<dbReference type="EMBL" id="LLXJ01003576">
    <property type="protein sequence ID" value="PKB96865.1"/>
    <property type="molecule type" value="Genomic_DNA"/>
</dbReference>
<accession>A0A2N0NNC1</accession>
<name>A0A2N0NNC1_9GLOM</name>
<reference evidence="1 3" key="2">
    <citation type="submission" date="2017-09" db="EMBL/GenBank/DDBJ databases">
        <title>Extensive intraspecific genome diversity in a model arbuscular mycorrhizal fungus.</title>
        <authorList>
            <person name="Chen E.C."/>
            <person name="Morin E."/>
            <person name="Beaudet D."/>
            <person name="Noel J."/>
            <person name="Ndikumana S."/>
            <person name="Charron P."/>
            <person name="St-Onge C."/>
            <person name="Giorgi J."/>
            <person name="Grigoriev I.V."/>
            <person name="Roux C."/>
            <person name="Martin F.M."/>
            <person name="Corradi N."/>
        </authorList>
    </citation>
    <scope>NUCLEOTIDE SEQUENCE [LARGE SCALE GENOMIC DNA]</scope>
    <source>
        <strain evidence="1 3">A5</strain>
    </source>
</reference>
<dbReference type="InterPro" id="IPR032675">
    <property type="entry name" value="LRR_dom_sf"/>
</dbReference>
<reference evidence="1 3" key="1">
    <citation type="submission" date="2016-04" db="EMBL/GenBank/DDBJ databases">
        <title>Genome analyses suggest a sexual origin of heterokaryosis in a supposedly ancient asexual fungus.</title>
        <authorList>
            <person name="Ropars J."/>
            <person name="Sedzielewska K."/>
            <person name="Noel J."/>
            <person name="Charron P."/>
            <person name="Farinelli L."/>
            <person name="Marton T."/>
            <person name="Kruger M."/>
            <person name="Pelin A."/>
            <person name="Brachmann A."/>
            <person name="Corradi N."/>
        </authorList>
    </citation>
    <scope>NUCLEOTIDE SEQUENCE [LARGE SCALE GENOMIC DNA]</scope>
    <source>
        <strain evidence="1 3">A5</strain>
    </source>
</reference>
<dbReference type="VEuPathDB" id="FungiDB:RhiirA1_504966"/>
<protein>
    <recommendedName>
        <fullName evidence="4">F-box domain-containing protein</fullName>
    </recommendedName>
</protein>
<organism evidence="1 3">
    <name type="scientific">Rhizophagus irregularis</name>
    <dbReference type="NCBI Taxonomy" id="588596"/>
    <lineage>
        <taxon>Eukaryota</taxon>
        <taxon>Fungi</taxon>
        <taxon>Fungi incertae sedis</taxon>
        <taxon>Mucoromycota</taxon>
        <taxon>Glomeromycotina</taxon>
        <taxon>Glomeromycetes</taxon>
        <taxon>Glomerales</taxon>
        <taxon>Glomeraceae</taxon>
        <taxon>Rhizophagus</taxon>
    </lineage>
</organism>
<proteinExistence type="predicted"/>
<dbReference type="Proteomes" id="UP000232722">
    <property type="component" value="Unassembled WGS sequence"/>
</dbReference>
<dbReference type="VEuPathDB" id="FungiDB:RhiirFUN_022244"/>
<dbReference type="AlphaFoldDB" id="A0A2N0NNC1"/>
<dbReference type="Gene3D" id="3.80.10.10">
    <property type="entry name" value="Ribonuclease Inhibitor"/>
    <property type="match status" value="1"/>
</dbReference>
<dbReference type="VEuPathDB" id="FungiDB:FUN_016932"/>
<dbReference type="SUPFAM" id="SSF52047">
    <property type="entry name" value="RNI-like"/>
    <property type="match status" value="1"/>
</dbReference>
<sequence>MVQLYADVLLMIMLELQDDISSLHSCVLVNKSWSRIAVFFLWKYISRINEITYSRDRDSRVKLYKVIANFLPIESENLLINNNIILPSYKLPRKPTFEYMNYFTQITPYWIRDMVQLFIKEDSTHKKNLLETQIYNLIFVNCKNINHFHLNTDIEFYKFPSVGSFFLNLQSLLINFDNNNMVTSKTLFELATICQNIKTLEVFYCNEDSKGLALFIEMQHNLRSLFLNFIDNKNKYPLLSNVVKKKAATLKTLMTTPLIDPGSFLSLINLQHLELINHDGDEPYNCYKNVDWKQWEDCLDKASFPNLRIFEATLIPSSIECLIIEKSDKSIIEIDICYSREFQDYRAKNLNLIIIISKYCPNLRSLNLDIDPGNLCEINRIFSNCTVLEKLSFNINVSTLSDDGDYLLEIISNKSPLSLREFSGDDWNFSKDGLEAFFNCWKCKKRNPIKFTHRYMDLWHDDQKNVVSKYMKEGVIKL</sequence>
<evidence type="ECO:0008006" key="4">
    <source>
        <dbReference type="Google" id="ProtNLM"/>
    </source>
</evidence>
<comment type="caution">
    <text evidence="1">The sequence shown here is derived from an EMBL/GenBank/DDBJ whole genome shotgun (WGS) entry which is preliminary data.</text>
</comment>
<evidence type="ECO:0000313" key="2">
    <source>
        <dbReference type="EMBL" id="PKB96865.1"/>
    </source>
</evidence>
<dbReference type="EMBL" id="LLXJ01004190">
    <property type="protein sequence ID" value="PKB96073.1"/>
    <property type="molecule type" value="Genomic_DNA"/>
</dbReference>
<evidence type="ECO:0000313" key="3">
    <source>
        <dbReference type="Proteomes" id="UP000232722"/>
    </source>
</evidence>
<gene>
    <name evidence="2" type="ORF">RhiirA5_434103</name>
    <name evidence="1" type="ORF">RhiirA5_435508</name>
</gene>